<evidence type="ECO:0000256" key="8">
    <source>
        <dbReference type="RuleBase" id="RU362109"/>
    </source>
</evidence>
<keyword evidence="5 8" id="KW-0833">Ubl conjugation pathway</keyword>
<dbReference type="VEuPathDB" id="ToxoDB:TGMAS_319870"/>
<dbReference type="GO" id="GO:0061631">
    <property type="term" value="F:ubiquitin conjugating enzyme activity"/>
    <property type="evidence" value="ECO:0007669"/>
    <property type="project" value="UniProtKB-EC"/>
</dbReference>
<proteinExistence type="inferred from homology"/>
<protein>
    <submittedName>
        <fullName evidence="10">Ubiquitin-conjugating enzyme subfamily protein</fullName>
        <ecNumber evidence="10">6.3.2.19</ecNumber>
    </submittedName>
</protein>
<dbReference type="AlphaFoldDB" id="A0A086QFH6"/>
<dbReference type="OrthoDB" id="7851174at2759"/>
<dbReference type="GO" id="GO:0016874">
    <property type="term" value="F:ligase activity"/>
    <property type="evidence" value="ECO:0007669"/>
    <property type="project" value="UniProtKB-KW"/>
</dbReference>
<comment type="similarity">
    <text evidence="8">Belongs to the ubiquitin-conjugating enzyme family.</text>
</comment>
<dbReference type="GO" id="GO:0005524">
    <property type="term" value="F:ATP binding"/>
    <property type="evidence" value="ECO:0007669"/>
    <property type="project" value="UniProtKB-UniRule"/>
</dbReference>
<comment type="pathway">
    <text evidence="2">Protein modification; protein ubiquitination.</text>
</comment>
<dbReference type="Proteomes" id="UP000028821">
    <property type="component" value="Unassembled WGS sequence"/>
</dbReference>
<dbReference type="EMBL" id="AEXC02001658">
    <property type="protein sequence ID" value="KFH11358.1"/>
    <property type="molecule type" value="Genomic_DNA"/>
</dbReference>
<dbReference type="PANTHER" id="PTHR24068">
    <property type="entry name" value="UBIQUITIN-CONJUGATING ENZYME E2"/>
    <property type="match status" value="1"/>
</dbReference>
<evidence type="ECO:0000256" key="1">
    <source>
        <dbReference type="ARBA" id="ARBA00000485"/>
    </source>
</evidence>
<comment type="caution">
    <text evidence="10">The sequence shown here is derived from an EMBL/GenBank/DDBJ whole genome shotgun (WGS) entry which is preliminary data.</text>
</comment>
<dbReference type="InterPro" id="IPR023313">
    <property type="entry name" value="UBQ-conjugating_AS"/>
</dbReference>
<feature type="domain" description="UBC core" evidence="9">
    <location>
        <begin position="165"/>
        <end position="283"/>
    </location>
</feature>
<evidence type="ECO:0000256" key="5">
    <source>
        <dbReference type="ARBA" id="ARBA00022786"/>
    </source>
</evidence>
<dbReference type="EC" id="6.3.2.19" evidence="10"/>
<keyword evidence="6 8" id="KW-0067">ATP-binding</keyword>
<keyword evidence="10" id="KW-0436">Ligase</keyword>
<dbReference type="InterPro" id="IPR016135">
    <property type="entry name" value="UBQ-conjugating_enzyme/RWD"/>
</dbReference>
<dbReference type="Gene3D" id="3.10.110.10">
    <property type="entry name" value="Ubiquitin Conjugating Enzyme"/>
    <property type="match status" value="1"/>
</dbReference>
<keyword evidence="4 8" id="KW-0547">Nucleotide-binding</keyword>
<evidence type="ECO:0000256" key="6">
    <source>
        <dbReference type="ARBA" id="ARBA00022840"/>
    </source>
</evidence>
<dbReference type="PROSITE" id="PS50127">
    <property type="entry name" value="UBC_2"/>
    <property type="match status" value="1"/>
</dbReference>
<accession>A0A086QFH6</accession>
<gene>
    <name evidence="10" type="ORF">TGMAS_319870</name>
</gene>
<organism evidence="10 11">
    <name type="scientific">Toxoplasma gondii MAS</name>
    <dbReference type="NCBI Taxonomy" id="943118"/>
    <lineage>
        <taxon>Eukaryota</taxon>
        <taxon>Sar</taxon>
        <taxon>Alveolata</taxon>
        <taxon>Apicomplexa</taxon>
        <taxon>Conoidasida</taxon>
        <taxon>Coccidia</taxon>
        <taxon>Eucoccidiorida</taxon>
        <taxon>Eimeriorina</taxon>
        <taxon>Sarcocystidae</taxon>
        <taxon>Toxoplasma</taxon>
    </lineage>
</organism>
<evidence type="ECO:0000256" key="2">
    <source>
        <dbReference type="ARBA" id="ARBA00004906"/>
    </source>
</evidence>
<name>A0A086QFH6_TOXGO</name>
<keyword evidence="3" id="KW-0808">Transferase</keyword>
<dbReference type="SUPFAM" id="SSF54495">
    <property type="entry name" value="UBC-like"/>
    <property type="match status" value="1"/>
</dbReference>
<evidence type="ECO:0000259" key="9">
    <source>
        <dbReference type="PROSITE" id="PS50127"/>
    </source>
</evidence>
<reference evidence="10 11" key="1">
    <citation type="submission" date="2014-04" db="EMBL/GenBank/DDBJ databases">
        <authorList>
            <person name="Sibley D."/>
            <person name="Venepally P."/>
            <person name="Karamycheva S."/>
            <person name="Hadjithomas M."/>
            <person name="Khan A."/>
            <person name="Brunk B."/>
            <person name="Roos D."/>
            <person name="Caler E."/>
            <person name="Lorenzi H."/>
        </authorList>
    </citation>
    <scope>NUCLEOTIDE SEQUENCE [LARGE SCALE GENOMIC DNA]</scope>
    <source>
        <strain evidence="10 11">MAS</strain>
    </source>
</reference>
<evidence type="ECO:0000313" key="11">
    <source>
        <dbReference type="Proteomes" id="UP000028821"/>
    </source>
</evidence>
<dbReference type="InterPro" id="IPR000608">
    <property type="entry name" value="UBC"/>
</dbReference>
<comment type="catalytic activity">
    <reaction evidence="1">
        <text>S-ubiquitinyl-[E1 ubiquitin-activating enzyme]-L-cysteine + [E2 ubiquitin-conjugating enzyme]-L-cysteine = [E1 ubiquitin-activating enzyme]-L-cysteine + S-ubiquitinyl-[E2 ubiquitin-conjugating enzyme]-L-cysteine.</text>
        <dbReference type="EC" id="2.3.2.23"/>
    </reaction>
</comment>
<dbReference type="Pfam" id="PF00179">
    <property type="entry name" value="UQ_con"/>
    <property type="match status" value="1"/>
</dbReference>
<dbReference type="SMART" id="SM00212">
    <property type="entry name" value="UBCc"/>
    <property type="match status" value="1"/>
</dbReference>
<dbReference type="FunFam" id="3.10.110.10:FF:000101">
    <property type="entry name" value="Ubiquitin-conjugating enzyme E2 D2"/>
    <property type="match status" value="1"/>
</dbReference>
<feature type="active site" description="Glycyl thioester intermediate" evidence="7">
    <location>
        <position position="249"/>
    </location>
</feature>
<evidence type="ECO:0000256" key="4">
    <source>
        <dbReference type="ARBA" id="ARBA00022741"/>
    </source>
</evidence>
<dbReference type="PROSITE" id="PS00183">
    <property type="entry name" value="UBC_1"/>
    <property type="match status" value="1"/>
</dbReference>
<evidence type="ECO:0000256" key="3">
    <source>
        <dbReference type="ARBA" id="ARBA00022679"/>
    </source>
</evidence>
<sequence>MSNSRRATRCWLKSLVPPGRRQPPPSLSSRFEERVRLCSGNPSVFHDFPSLSTSYSFHLCKAKQLAGLPASPNLPGRPRIRSRPRRRRRVPNCFYRSKEPPSRQVVVSLVQSPLKQKGLPFASLPPLTGILVSRLSVFLWTAAKVHPASSPRLRSIHTDTEVSTMALKRINKELNDLSKDPPTNCSAGPVGDDMFHWQATIMGPEDSPYSGGVFFLNIHFPSDYPFKPPKVNFTTKIYHPNINSQGAICLDILKDQWSPALTISKVLLSISSLLTDPNPGTNF</sequence>
<evidence type="ECO:0000313" key="10">
    <source>
        <dbReference type="EMBL" id="KFH11358.1"/>
    </source>
</evidence>
<evidence type="ECO:0000256" key="7">
    <source>
        <dbReference type="PROSITE-ProRule" id="PRU10133"/>
    </source>
</evidence>